<protein>
    <recommendedName>
        <fullName evidence="4">Preprotein translocase subunit SecD</fullName>
    </recommendedName>
</protein>
<reference evidence="2" key="1">
    <citation type="submission" date="2020-12" db="EMBL/GenBank/DDBJ databases">
        <title>Genome public.</title>
        <authorList>
            <person name="Sun Q."/>
        </authorList>
    </citation>
    <scope>NUCLEOTIDE SEQUENCE</scope>
    <source>
        <strain evidence="2">CCM 8863</strain>
    </source>
</reference>
<dbReference type="Proteomes" id="UP000645966">
    <property type="component" value="Unassembled WGS sequence"/>
</dbReference>
<evidence type="ECO:0008006" key="4">
    <source>
        <dbReference type="Google" id="ProtNLM"/>
    </source>
</evidence>
<feature type="signal peptide" evidence="1">
    <location>
        <begin position="1"/>
        <end position="31"/>
    </location>
</feature>
<sequence length="156" mass="16124">MRTRKTSTTASRKPLIGLVLGSLIVSTGACAPAPRQPTGADESDAPVITVSRQPAPRVTGGADGVIVYFSPDSPAIRDEKLREKEIADAAQRAGIGVSATRARAVDHSGELSVVVTVDGGLTPEQLSRLTKELYAGQGVVHVDPDRGSVPSGDTGR</sequence>
<keyword evidence="1" id="KW-0732">Signal</keyword>
<accession>A0A934M414</accession>
<evidence type="ECO:0000313" key="2">
    <source>
        <dbReference type="EMBL" id="MBI8988491.1"/>
    </source>
</evidence>
<organism evidence="2 3">
    <name type="scientific">Corynebacterium meridianum</name>
    <dbReference type="NCBI Taxonomy" id="2765363"/>
    <lineage>
        <taxon>Bacteria</taxon>
        <taxon>Bacillati</taxon>
        <taxon>Actinomycetota</taxon>
        <taxon>Actinomycetes</taxon>
        <taxon>Mycobacteriales</taxon>
        <taxon>Corynebacteriaceae</taxon>
        <taxon>Corynebacterium</taxon>
    </lineage>
</organism>
<dbReference type="AlphaFoldDB" id="A0A934M414"/>
<comment type="caution">
    <text evidence="2">The sequence shown here is derived from an EMBL/GenBank/DDBJ whole genome shotgun (WGS) entry which is preliminary data.</text>
</comment>
<evidence type="ECO:0000313" key="3">
    <source>
        <dbReference type="Proteomes" id="UP000645966"/>
    </source>
</evidence>
<keyword evidence="3" id="KW-1185">Reference proteome</keyword>
<proteinExistence type="predicted"/>
<dbReference type="PROSITE" id="PS51257">
    <property type="entry name" value="PROKAR_LIPOPROTEIN"/>
    <property type="match status" value="1"/>
</dbReference>
<feature type="chain" id="PRO_5038745071" description="Preprotein translocase subunit SecD" evidence="1">
    <location>
        <begin position="32"/>
        <end position="156"/>
    </location>
</feature>
<evidence type="ECO:0000256" key="1">
    <source>
        <dbReference type="SAM" id="SignalP"/>
    </source>
</evidence>
<gene>
    <name evidence="2" type="ORF">JDV75_01750</name>
</gene>
<name>A0A934M414_9CORY</name>
<dbReference type="RefSeq" id="WP_198737526.1">
    <property type="nucleotide sequence ID" value="NZ_JAEIOS010000009.1"/>
</dbReference>
<dbReference type="EMBL" id="JAEIOS010000009">
    <property type="protein sequence ID" value="MBI8988491.1"/>
    <property type="molecule type" value="Genomic_DNA"/>
</dbReference>